<protein>
    <submittedName>
        <fullName evidence="2">Uncharacterized protein</fullName>
    </submittedName>
</protein>
<proteinExistence type="predicted"/>
<dbReference type="RefSeq" id="XP_016636302.1">
    <property type="nucleotide sequence ID" value="XM_016772832.1"/>
</dbReference>
<accession>A0A0D2KFE5</accession>
<feature type="region of interest" description="Disordered" evidence="1">
    <location>
        <begin position="1"/>
        <end position="44"/>
    </location>
</feature>
<name>A0A0D2KFE5_9EURO</name>
<dbReference type="EMBL" id="KN848064">
    <property type="protein sequence ID" value="KIY02180.1"/>
    <property type="molecule type" value="Genomic_DNA"/>
</dbReference>
<feature type="compositionally biased region" description="Low complexity" evidence="1">
    <location>
        <begin position="25"/>
        <end position="41"/>
    </location>
</feature>
<evidence type="ECO:0000313" key="3">
    <source>
        <dbReference type="Proteomes" id="UP000053411"/>
    </source>
</evidence>
<sequence>MASASPLRTMATNTCSPPLVRPVLSTRASTTSRTSSIPSTPLDEIPEKLWPRVLRTTTATETSNPELSIDEITSTRLSLDDQAILTNMPRESSRKEARSRKLAMKMGFGGMWGENNDRLKKMTKRLRKIPTGLFARKERGSLETLAHPTSHAQPVPGPSLPQLDLPTELCVQTTCTLSNVEGCDEGGSNAALMDYDCNPKESESRQEEMAKISSLIRKDLHEATIKDRTLPSSCSGNPERLPRHFTQPPTYVYAASTSTVNSIHNAEDLLLHGPRSLKAFSRQAVTRASSVGSVEEMRSHAFGNRRVSRPSLSGGSARHNSAPSIGRTSQSTSRPVTHAGSISSVSATIVPPRRPVVYMDVPSSCSEFIWSGHDTKKRPSASSTVRPVSKGASVRSSQDGRASLSLSLSPEVEIGLGELPGYNKVPLFVPKRIEPTEFAGISSLDEAAEYKQRFFLRSELKNSNPTISDVSFASLQGQTSIRSHLEREAMVQEQDSDSETRPPMGGCEKLSRVFSSAWSETTTRRWQKGYKRHCL</sequence>
<organism evidence="2 3">
    <name type="scientific">Fonsecaea multimorphosa CBS 102226</name>
    <dbReference type="NCBI Taxonomy" id="1442371"/>
    <lineage>
        <taxon>Eukaryota</taxon>
        <taxon>Fungi</taxon>
        <taxon>Dikarya</taxon>
        <taxon>Ascomycota</taxon>
        <taxon>Pezizomycotina</taxon>
        <taxon>Eurotiomycetes</taxon>
        <taxon>Chaetothyriomycetidae</taxon>
        <taxon>Chaetothyriales</taxon>
        <taxon>Herpotrichiellaceae</taxon>
        <taxon>Fonsecaea</taxon>
    </lineage>
</organism>
<dbReference type="GeneID" id="27708064"/>
<feature type="region of interest" description="Disordered" evidence="1">
    <location>
        <begin position="288"/>
        <end position="340"/>
    </location>
</feature>
<feature type="compositionally biased region" description="Polar residues" evidence="1">
    <location>
        <begin position="310"/>
        <end position="340"/>
    </location>
</feature>
<dbReference type="VEuPathDB" id="FungiDB:Z520_02318"/>
<evidence type="ECO:0000256" key="1">
    <source>
        <dbReference type="SAM" id="MobiDB-lite"/>
    </source>
</evidence>
<dbReference type="AlphaFoldDB" id="A0A0D2KFE5"/>
<reference evidence="2 3" key="1">
    <citation type="submission" date="2015-01" db="EMBL/GenBank/DDBJ databases">
        <title>The Genome Sequence of Fonsecaea multimorphosa CBS 102226.</title>
        <authorList>
            <consortium name="The Broad Institute Genomics Platform"/>
            <person name="Cuomo C."/>
            <person name="de Hoog S."/>
            <person name="Gorbushina A."/>
            <person name="Stielow B."/>
            <person name="Teixiera M."/>
            <person name="Abouelleil A."/>
            <person name="Chapman S.B."/>
            <person name="Priest M."/>
            <person name="Young S.K."/>
            <person name="Wortman J."/>
            <person name="Nusbaum C."/>
            <person name="Birren B."/>
        </authorList>
    </citation>
    <scope>NUCLEOTIDE SEQUENCE [LARGE SCALE GENOMIC DNA]</scope>
    <source>
        <strain evidence="2 3">CBS 102226</strain>
    </source>
</reference>
<gene>
    <name evidence="2" type="ORF">Z520_02318</name>
</gene>
<evidence type="ECO:0000313" key="2">
    <source>
        <dbReference type="EMBL" id="KIY02180.1"/>
    </source>
</evidence>
<dbReference type="OrthoDB" id="4143981at2759"/>
<dbReference type="Proteomes" id="UP000053411">
    <property type="component" value="Unassembled WGS sequence"/>
</dbReference>
<keyword evidence="3" id="KW-1185">Reference proteome</keyword>
<feature type="region of interest" description="Disordered" evidence="1">
    <location>
        <begin position="372"/>
        <end position="402"/>
    </location>
</feature>